<dbReference type="Proteomes" id="UP000187406">
    <property type="component" value="Unassembled WGS sequence"/>
</dbReference>
<dbReference type="PANTHER" id="PTHR33116:SF78">
    <property type="entry name" value="OS12G0587133 PROTEIN"/>
    <property type="match status" value="1"/>
</dbReference>
<feature type="non-terminal residue" evidence="2">
    <location>
        <position position="1"/>
    </location>
</feature>
<proteinExistence type="predicted"/>
<comment type="caution">
    <text evidence="2">The sequence shown here is derived from an EMBL/GenBank/DDBJ whole genome shotgun (WGS) entry which is preliminary data.</text>
</comment>
<name>A0A1Q3BUW0_CEPFO</name>
<feature type="domain" description="Reverse transcriptase zinc-binding" evidence="1">
    <location>
        <begin position="228"/>
        <end position="312"/>
    </location>
</feature>
<organism evidence="2 3">
    <name type="scientific">Cephalotus follicularis</name>
    <name type="common">Albany pitcher plant</name>
    <dbReference type="NCBI Taxonomy" id="3775"/>
    <lineage>
        <taxon>Eukaryota</taxon>
        <taxon>Viridiplantae</taxon>
        <taxon>Streptophyta</taxon>
        <taxon>Embryophyta</taxon>
        <taxon>Tracheophyta</taxon>
        <taxon>Spermatophyta</taxon>
        <taxon>Magnoliopsida</taxon>
        <taxon>eudicotyledons</taxon>
        <taxon>Gunneridae</taxon>
        <taxon>Pentapetalae</taxon>
        <taxon>rosids</taxon>
        <taxon>fabids</taxon>
        <taxon>Oxalidales</taxon>
        <taxon>Cephalotaceae</taxon>
        <taxon>Cephalotus</taxon>
    </lineage>
</organism>
<keyword evidence="3" id="KW-1185">Reference proteome</keyword>
<dbReference type="Pfam" id="PF13966">
    <property type="entry name" value="zf-RVT"/>
    <property type="match status" value="1"/>
</dbReference>
<dbReference type="EMBL" id="BDDD01000941">
    <property type="protein sequence ID" value="GAV71777.1"/>
    <property type="molecule type" value="Genomic_DNA"/>
</dbReference>
<sequence>LSCGGRLQLLPSVLFSIQVFWCSTFILPVAVTKECGRIMRSFLWHWVGNVKKSGKVAWSRVCKPKKEGGLGIKNCRAWNQAAIMKIGWDICQKKESIWIDWCYTVFLKETNLWAAKVTKNCSWSWRNVLNSKKLLAHKLLYEVGDGHSFSLWFDQWLCGDSIDDIYGGRVIHDSGLLRNARVSSVIKEGMWDWPLTSPDLIDISNITTGIPLSNTTDRIHWLKKGGNFTIREAWNIISPQSRAVEWWKVAWFPRCIPKHSFYVWLTFWEAHRTFDKLVMWGMVLSNICSFGCGQGESIDHLFFSCPFTANVWNHFLGLFGFTRRPCGWQEESAWCI</sequence>
<dbReference type="AlphaFoldDB" id="A0A1Q3BUW0"/>
<protein>
    <submittedName>
        <fullName evidence="2">Zf-RVT domain-containing protein</fullName>
    </submittedName>
</protein>
<accession>A0A1Q3BUW0</accession>
<evidence type="ECO:0000313" key="3">
    <source>
        <dbReference type="Proteomes" id="UP000187406"/>
    </source>
</evidence>
<gene>
    <name evidence="2" type="ORF">CFOL_v3_15266</name>
</gene>
<dbReference type="PANTHER" id="PTHR33116">
    <property type="entry name" value="REVERSE TRANSCRIPTASE ZINC-BINDING DOMAIN-CONTAINING PROTEIN-RELATED-RELATED"/>
    <property type="match status" value="1"/>
</dbReference>
<dbReference type="InterPro" id="IPR026960">
    <property type="entry name" value="RVT-Znf"/>
</dbReference>
<evidence type="ECO:0000259" key="1">
    <source>
        <dbReference type="Pfam" id="PF13966"/>
    </source>
</evidence>
<evidence type="ECO:0000313" key="2">
    <source>
        <dbReference type="EMBL" id="GAV71777.1"/>
    </source>
</evidence>
<reference evidence="3" key="1">
    <citation type="submission" date="2016-04" db="EMBL/GenBank/DDBJ databases">
        <title>Cephalotus genome sequencing.</title>
        <authorList>
            <person name="Fukushima K."/>
            <person name="Hasebe M."/>
            <person name="Fang X."/>
        </authorList>
    </citation>
    <scope>NUCLEOTIDE SEQUENCE [LARGE SCALE GENOMIC DNA]</scope>
    <source>
        <strain evidence="3">cv. St1</strain>
    </source>
</reference>
<dbReference type="InParanoid" id="A0A1Q3BUW0"/>
<dbReference type="OrthoDB" id="1110896at2759"/>